<name>A0ABU5WQV5_9BURK</name>
<dbReference type="Proteomes" id="UP001304467">
    <property type="component" value="Unassembled WGS sequence"/>
</dbReference>
<evidence type="ECO:0000313" key="2">
    <source>
        <dbReference type="Proteomes" id="UP001304467"/>
    </source>
</evidence>
<gene>
    <name evidence="1" type="ORF">SB593_20480</name>
</gene>
<evidence type="ECO:0000313" key="1">
    <source>
        <dbReference type="EMBL" id="MEB2581326.1"/>
    </source>
</evidence>
<organism evidence="1 2">
    <name type="scientific">Burkholderia anthinoferrum</name>
    <dbReference type="NCBI Taxonomy" id="3090833"/>
    <lineage>
        <taxon>Bacteria</taxon>
        <taxon>Pseudomonadati</taxon>
        <taxon>Pseudomonadota</taxon>
        <taxon>Betaproteobacteria</taxon>
        <taxon>Burkholderiales</taxon>
        <taxon>Burkholderiaceae</taxon>
        <taxon>Burkholderia</taxon>
    </lineage>
</organism>
<accession>A0ABU5WQV5</accession>
<sequence>MAVRDAGKSRGIGGVESVRRVCHAPGRNVIGSRRCTATRLLASHHITSFRSAVPAVLFTSLDWIADTPARFVGTRSANPATAPVAMLARVYRGMTGETSFTPQGDLKHGAMSEFT</sequence>
<protein>
    <submittedName>
        <fullName evidence="1">Uncharacterized protein</fullName>
    </submittedName>
</protein>
<dbReference type="EMBL" id="JAWRLE010000034">
    <property type="protein sequence ID" value="MEB2581326.1"/>
    <property type="molecule type" value="Genomic_DNA"/>
</dbReference>
<comment type="caution">
    <text evidence="1">The sequence shown here is derived from an EMBL/GenBank/DDBJ whole genome shotgun (WGS) entry which is preliminary data.</text>
</comment>
<dbReference type="RefSeq" id="WP_089465904.1">
    <property type="nucleotide sequence ID" value="NZ_JAWRKY010000007.1"/>
</dbReference>
<reference evidence="1 2" key="1">
    <citation type="journal article" date="2023" name="Front. Microbiol.">
        <title>Genomic analyses of Burkholderia respiratory isolates indicates two evolutionarily distinct B. anthina clades.</title>
        <authorList>
            <person name="Pham A."/>
            <person name="Volmer J.G."/>
            <person name="Chambers D.C."/>
            <person name="Smith D.J."/>
            <person name="Reid D.W."/>
            <person name="Burr L."/>
            <person name="Wells T.J."/>
        </authorList>
    </citation>
    <scope>NUCLEOTIDE SEQUENCE [LARGE SCALE GENOMIC DNA]</scope>
    <source>
        <strain evidence="1 2">BCCIQ07A</strain>
    </source>
</reference>
<keyword evidence="2" id="KW-1185">Reference proteome</keyword>
<proteinExistence type="predicted"/>